<comment type="caution">
    <text evidence="2">The sequence shown here is derived from an EMBL/GenBank/DDBJ whole genome shotgun (WGS) entry which is preliminary data.</text>
</comment>
<dbReference type="AlphaFoldDB" id="A0A9X8E7R9"/>
<accession>A0A9X8E7R9</accession>
<proteinExistence type="predicted"/>
<feature type="region of interest" description="Disordered" evidence="1">
    <location>
        <begin position="1"/>
        <end position="30"/>
    </location>
</feature>
<evidence type="ECO:0000256" key="1">
    <source>
        <dbReference type="SAM" id="MobiDB-lite"/>
    </source>
</evidence>
<feature type="compositionally biased region" description="Polar residues" evidence="1">
    <location>
        <begin position="1"/>
        <end position="12"/>
    </location>
</feature>
<dbReference type="Proteomes" id="UP000275652">
    <property type="component" value="Unassembled WGS sequence"/>
</dbReference>
<feature type="compositionally biased region" description="Basic and acidic residues" evidence="1">
    <location>
        <begin position="166"/>
        <end position="179"/>
    </location>
</feature>
<feature type="non-terminal residue" evidence="2">
    <location>
        <position position="1"/>
    </location>
</feature>
<sequence length="190" mass="20381">MTTIAPTTQTFNDDIDATGVAQQRPRGEPVHADMTAAATAPTTETADSKGLVLRIASLSVKAFVGLVLEWLSVRDTPTITGVSVRDIPSPPRVRRGLELHFASSTASVNPLLLPTHITSSDSAADTLLAPANDALIQDHAATHIHPFDLSFDHSAHEHVLPELLKEDQDPNERSTDAARLDQSPFLSNVK</sequence>
<organism evidence="2 3">
    <name type="scientific">Aphanomyces astaci</name>
    <name type="common">Crayfish plague agent</name>
    <dbReference type="NCBI Taxonomy" id="112090"/>
    <lineage>
        <taxon>Eukaryota</taxon>
        <taxon>Sar</taxon>
        <taxon>Stramenopiles</taxon>
        <taxon>Oomycota</taxon>
        <taxon>Saprolegniomycetes</taxon>
        <taxon>Saprolegniales</taxon>
        <taxon>Verrucalvaceae</taxon>
        <taxon>Aphanomyces</taxon>
    </lineage>
</organism>
<feature type="region of interest" description="Disordered" evidence="1">
    <location>
        <begin position="166"/>
        <end position="190"/>
    </location>
</feature>
<gene>
    <name evidence="2" type="ORF">DYB28_000888</name>
</gene>
<evidence type="ECO:0000313" key="2">
    <source>
        <dbReference type="EMBL" id="RLO10837.1"/>
    </source>
</evidence>
<reference evidence="2 3" key="1">
    <citation type="journal article" date="2018" name="J. Invertebr. Pathol.">
        <title>New genotyping method for the causative agent of crayfish plague (Aphanomyces astaci) based on whole genome data.</title>
        <authorList>
            <person name="Minardi D."/>
            <person name="Studholme D.J."/>
            <person name="van der Giezen M."/>
            <person name="Pretto T."/>
            <person name="Oidtmann B."/>
        </authorList>
    </citation>
    <scope>NUCLEOTIDE SEQUENCE [LARGE SCALE GENOMIC DNA]</scope>
    <source>
        <strain evidence="2 3">KB13</strain>
    </source>
</reference>
<dbReference type="EMBL" id="QUTI01017150">
    <property type="protein sequence ID" value="RLO10837.1"/>
    <property type="molecule type" value="Genomic_DNA"/>
</dbReference>
<protein>
    <submittedName>
        <fullName evidence="2">Uncharacterized protein</fullName>
    </submittedName>
</protein>
<evidence type="ECO:0000313" key="3">
    <source>
        <dbReference type="Proteomes" id="UP000275652"/>
    </source>
</evidence>
<name>A0A9X8E7R9_APHAT</name>